<accession>A0A7W4W6S0</accession>
<dbReference type="EMBL" id="JACHWY010000003">
    <property type="protein sequence ID" value="MBB3048487.1"/>
    <property type="molecule type" value="Genomic_DNA"/>
</dbReference>
<dbReference type="AlphaFoldDB" id="A0A7W4W6S0"/>
<proteinExistence type="predicted"/>
<organism evidence="1 2">
    <name type="scientific">Litorivivens lipolytica</name>
    <dbReference type="NCBI Taxonomy" id="1524264"/>
    <lineage>
        <taxon>Bacteria</taxon>
        <taxon>Pseudomonadati</taxon>
        <taxon>Pseudomonadota</taxon>
        <taxon>Gammaproteobacteria</taxon>
        <taxon>Litorivivens</taxon>
    </lineage>
</organism>
<evidence type="ECO:0008006" key="3">
    <source>
        <dbReference type="Google" id="ProtNLM"/>
    </source>
</evidence>
<comment type="caution">
    <text evidence="1">The sequence shown here is derived from an EMBL/GenBank/DDBJ whole genome shotgun (WGS) entry which is preliminary data.</text>
</comment>
<name>A0A7W4W6S0_9GAMM</name>
<gene>
    <name evidence="1" type="ORF">FHR99_002761</name>
</gene>
<evidence type="ECO:0000313" key="2">
    <source>
        <dbReference type="Proteomes" id="UP000537130"/>
    </source>
</evidence>
<reference evidence="1 2" key="1">
    <citation type="submission" date="2020-08" db="EMBL/GenBank/DDBJ databases">
        <title>Genomic Encyclopedia of Type Strains, Phase III (KMG-III): the genomes of soil and plant-associated and newly described type strains.</title>
        <authorList>
            <person name="Whitman W."/>
        </authorList>
    </citation>
    <scope>NUCLEOTIDE SEQUENCE [LARGE SCALE GENOMIC DNA]</scope>
    <source>
        <strain evidence="1 2">CECT 8654</strain>
    </source>
</reference>
<keyword evidence="2" id="KW-1185">Reference proteome</keyword>
<protein>
    <recommendedName>
        <fullName evidence="3">Metallo-beta-lactamase domain-containing protein</fullName>
    </recommendedName>
</protein>
<sequence>MAEQIIRVSDDFWNIRGDFKIGGVLNIGTHTSLVRLQNGRFVFLDAYTLSGDIKATVDEITEKGALLDAIINLHPFHTVHVSAAHAMYPEAKLFGTRRHVEKFPDLPWQPVRVESEEFAAAYAEDFEFSIPAGVDFISSNENLHFSSVLAYHKASKTIHVDDTLMYLPLPGLIGKLRAPRVGLHPTLSRTLEKRAGAVSDFRNWAKQLAYAWGDAENLCAAHSATILREGDMAGQIRAALGRVEKTLKKHEKKYG</sequence>
<dbReference type="RefSeq" id="WP_183411271.1">
    <property type="nucleotide sequence ID" value="NZ_JACHWY010000003.1"/>
</dbReference>
<dbReference type="Proteomes" id="UP000537130">
    <property type="component" value="Unassembled WGS sequence"/>
</dbReference>
<evidence type="ECO:0000313" key="1">
    <source>
        <dbReference type="EMBL" id="MBB3048487.1"/>
    </source>
</evidence>